<protein>
    <recommendedName>
        <fullName evidence="4">Tail fiber protein</fullName>
    </recommendedName>
</protein>
<name>A0A2Z3GHT5_9BACT</name>
<evidence type="ECO:0008006" key="4">
    <source>
        <dbReference type="Google" id="ProtNLM"/>
    </source>
</evidence>
<accession>A0A2Z3GHT5</accession>
<dbReference type="CDD" id="cd22641">
    <property type="entry name" value="C24-like"/>
    <property type="match status" value="1"/>
</dbReference>
<dbReference type="RefSeq" id="WP_109651797.1">
    <property type="nucleotide sequence ID" value="NZ_CP029145.1"/>
</dbReference>
<dbReference type="KEGG" id="hnv:DDQ68_00355"/>
<evidence type="ECO:0000256" key="1">
    <source>
        <dbReference type="SAM" id="Phobius"/>
    </source>
</evidence>
<evidence type="ECO:0000313" key="3">
    <source>
        <dbReference type="Proteomes" id="UP000245999"/>
    </source>
</evidence>
<organism evidence="2 3">
    <name type="scientific">Hymenobacter nivis</name>
    <dbReference type="NCBI Taxonomy" id="1850093"/>
    <lineage>
        <taxon>Bacteria</taxon>
        <taxon>Pseudomonadati</taxon>
        <taxon>Bacteroidota</taxon>
        <taxon>Cytophagia</taxon>
        <taxon>Cytophagales</taxon>
        <taxon>Hymenobacteraceae</taxon>
        <taxon>Hymenobacter</taxon>
    </lineage>
</organism>
<evidence type="ECO:0000313" key="2">
    <source>
        <dbReference type="EMBL" id="AWM31372.1"/>
    </source>
</evidence>
<keyword evidence="1" id="KW-1133">Transmembrane helix</keyword>
<dbReference type="OrthoDB" id="9113831at2"/>
<dbReference type="EMBL" id="CP029145">
    <property type="protein sequence ID" value="AWM31372.1"/>
    <property type="molecule type" value="Genomic_DNA"/>
</dbReference>
<dbReference type="SUPFAM" id="SSF88874">
    <property type="entry name" value="Receptor-binding domain of short tail fibre protein gp12"/>
    <property type="match status" value="1"/>
</dbReference>
<gene>
    <name evidence="2" type="ORF">DDQ68_00355</name>
</gene>
<dbReference type="Proteomes" id="UP000245999">
    <property type="component" value="Chromosome"/>
</dbReference>
<proteinExistence type="predicted"/>
<reference evidence="3" key="1">
    <citation type="submission" date="2018-04" db="EMBL/GenBank/DDBJ databases">
        <title>Complete genome of Antarctic heterotrophic bacterium Hymenobacter nivis.</title>
        <authorList>
            <person name="Terashima M."/>
        </authorList>
    </citation>
    <scope>NUCLEOTIDE SEQUENCE [LARGE SCALE GENOMIC DNA]</scope>
    <source>
        <strain evidence="3">NBRC 111535</strain>
    </source>
</reference>
<keyword evidence="1" id="KW-0472">Membrane</keyword>
<dbReference type="AlphaFoldDB" id="A0A2Z3GHT5"/>
<feature type="transmembrane region" description="Helical" evidence="1">
    <location>
        <begin position="70"/>
        <end position="90"/>
    </location>
</feature>
<sequence length="268" mass="27621">MKKTLYDVGGRPFYDDDIQTIQDEAQIAALAIYRALGRDCIVSGCAVAATGSTYSVGTGLVYLGGELLRFLGATAVALPAALVAGAVAVLDERTYQTGDTKTCIQEQSAVLGAAGAGVPVYPAGGLTLQHLLRAAQWEAGDVKWGQLLTTNYDATGLGVPGSAAWGWALCNGQNKTADLRGAFAAGYDPDRPDYAAVGATGGEEAHTLGARELPVTAAPRYNGRITFSGGDSNGYAAQDGGATTFGGGQAHENRPPFYVLAARQWVGI</sequence>
<keyword evidence="1" id="KW-0812">Transmembrane</keyword>
<keyword evidence="3" id="KW-1185">Reference proteome</keyword>